<proteinExistence type="predicted"/>
<gene>
    <name evidence="1" type="ORF">B296_00046263</name>
</gene>
<sequence length="147" mass="16132">MGESAWTFRVRIARRAFLRHRALLLAPKMLGNFGVMAEVSALLGSARMCKLVHVGGGFIPTCWMVDRTLDLACVVTLGVATTYGNPVGAVVWCQGVGRHAVFMVRRGSPTSTPIRTISPRMLCGYRVNIDVSLPWVLVWMLSCREPG</sequence>
<dbReference type="Proteomes" id="UP000287651">
    <property type="component" value="Unassembled WGS sequence"/>
</dbReference>
<evidence type="ECO:0000313" key="2">
    <source>
        <dbReference type="Proteomes" id="UP000287651"/>
    </source>
</evidence>
<dbReference type="AlphaFoldDB" id="A0A426YYS3"/>
<evidence type="ECO:0000313" key="1">
    <source>
        <dbReference type="EMBL" id="RRT56863.1"/>
    </source>
</evidence>
<protein>
    <submittedName>
        <fullName evidence="1">Uncharacterized protein</fullName>
    </submittedName>
</protein>
<comment type="caution">
    <text evidence="1">The sequence shown here is derived from an EMBL/GenBank/DDBJ whole genome shotgun (WGS) entry which is preliminary data.</text>
</comment>
<organism evidence="1 2">
    <name type="scientific">Ensete ventricosum</name>
    <name type="common">Abyssinian banana</name>
    <name type="synonym">Musa ensete</name>
    <dbReference type="NCBI Taxonomy" id="4639"/>
    <lineage>
        <taxon>Eukaryota</taxon>
        <taxon>Viridiplantae</taxon>
        <taxon>Streptophyta</taxon>
        <taxon>Embryophyta</taxon>
        <taxon>Tracheophyta</taxon>
        <taxon>Spermatophyta</taxon>
        <taxon>Magnoliopsida</taxon>
        <taxon>Liliopsida</taxon>
        <taxon>Zingiberales</taxon>
        <taxon>Musaceae</taxon>
        <taxon>Ensete</taxon>
    </lineage>
</organism>
<reference evidence="1 2" key="1">
    <citation type="journal article" date="2014" name="Agronomy (Basel)">
        <title>A Draft Genome Sequence for Ensete ventricosum, the Drought-Tolerant Tree Against Hunger.</title>
        <authorList>
            <person name="Harrison J."/>
            <person name="Moore K.A."/>
            <person name="Paszkiewicz K."/>
            <person name="Jones T."/>
            <person name="Grant M."/>
            <person name="Ambacheew D."/>
            <person name="Muzemil S."/>
            <person name="Studholme D.J."/>
        </authorList>
    </citation>
    <scope>NUCLEOTIDE SEQUENCE [LARGE SCALE GENOMIC DNA]</scope>
</reference>
<accession>A0A426YYS3</accession>
<name>A0A426YYS3_ENSVE</name>
<dbReference type="EMBL" id="AMZH03009433">
    <property type="protein sequence ID" value="RRT56863.1"/>
    <property type="molecule type" value="Genomic_DNA"/>
</dbReference>